<name>A0A2U9ID30_9CREN</name>
<dbReference type="GO" id="GO:0005975">
    <property type="term" value="P:carbohydrate metabolic process"/>
    <property type="evidence" value="ECO:0007669"/>
    <property type="project" value="InterPro"/>
</dbReference>
<reference evidence="3 4" key="1">
    <citation type="submission" date="2018-05" db="EMBL/GenBank/DDBJ databases">
        <title>Complete Genome Sequences of Extremely Thermoacidophilic, Metal-Mobilizing Type-Strain Members of the Archaeal Family Sulfolobaceae: Acidianus brierleyi DSM-1651T, Acidianus sulfidivorans DSM-18786T, Metallosphaera hakonensis DSM-7519T, and Metallosphaera prunae DSM-10039T.</title>
        <authorList>
            <person name="Counts J.A."/>
            <person name="Kelly R.M."/>
        </authorList>
    </citation>
    <scope>NUCLEOTIDE SEQUENCE [LARGE SCALE GENOMIC DNA]</scope>
    <source>
        <strain evidence="3 4">DSM 1651</strain>
    </source>
</reference>
<dbReference type="GeneID" id="36831329"/>
<dbReference type="InterPro" id="IPR008928">
    <property type="entry name" value="6-hairpin_glycosidase_sf"/>
</dbReference>
<dbReference type="OrthoDB" id="25222at2157"/>
<dbReference type="RefSeq" id="WP_110269822.1">
    <property type="nucleotide sequence ID" value="NZ_CP029289.2"/>
</dbReference>
<accession>A0A2U9ID30</accession>
<dbReference type="InterPro" id="IPR006775">
    <property type="entry name" value="GH116_catalytic"/>
</dbReference>
<dbReference type="AlphaFoldDB" id="A0A2U9ID30"/>
<keyword evidence="4" id="KW-1185">Reference proteome</keyword>
<dbReference type="InterPro" id="IPR012341">
    <property type="entry name" value="6hp_glycosidase-like_sf"/>
</dbReference>
<dbReference type="Pfam" id="PF04685">
    <property type="entry name" value="DUF608"/>
    <property type="match status" value="1"/>
</dbReference>
<evidence type="ECO:0000313" key="4">
    <source>
        <dbReference type="Proteomes" id="UP000248044"/>
    </source>
</evidence>
<dbReference type="PANTHER" id="PTHR12654">
    <property type="entry name" value="BILE ACID BETA-GLUCOSIDASE-RELATED"/>
    <property type="match status" value="1"/>
</dbReference>
<evidence type="ECO:0000259" key="1">
    <source>
        <dbReference type="Pfam" id="PF04685"/>
    </source>
</evidence>
<dbReference type="SUPFAM" id="SSF48208">
    <property type="entry name" value="Six-hairpin glycosidases"/>
    <property type="match status" value="1"/>
</dbReference>
<evidence type="ECO:0008006" key="5">
    <source>
        <dbReference type="Google" id="ProtNLM"/>
    </source>
</evidence>
<dbReference type="Gene3D" id="1.50.10.10">
    <property type="match status" value="1"/>
</dbReference>
<dbReference type="KEGG" id="abri:DFR85_04195"/>
<protein>
    <recommendedName>
        <fullName evidence="5">Glycosyl-hydrolase family 116 catalytic region domain-containing protein</fullName>
    </recommendedName>
</protein>
<proteinExistence type="predicted"/>
<dbReference type="GO" id="GO:0008422">
    <property type="term" value="F:beta-glucosidase activity"/>
    <property type="evidence" value="ECO:0007669"/>
    <property type="project" value="TreeGrafter"/>
</dbReference>
<dbReference type="EMBL" id="CP029289">
    <property type="protein sequence ID" value="AWR93938.1"/>
    <property type="molecule type" value="Genomic_DNA"/>
</dbReference>
<dbReference type="PANTHER" id="PTHR12654:SF0">
    <property type="entry name" value="NON-LYSOSOMAL GLUCOSYLCERAMIDASE"/>
    <property type="match status" value="1"/>
</dbReference>
<sequence>MKFPNNCGIPIGSMGTGKIDFFSDLTIGNLTIMNNWSTPLKIVRGFHIVDLATGTFLQGNPSKNSEIKFQTKTAKIEADAFFPQVEYKTEDPNFTIKVYSPFIPGNLKDSSLPSIIFNIKGNGIIAISFPNLTGSRRWGRANYKVKGKVNGVLMTNLRALQSDPAYGEIFLGCEGCKVHVGHPYWVPALKEGMTEDVSIFDLNKLNESEDKYYIKPFAREEISGIVWKEVKGEENFYITWYFNGRPHHYPYGHYYENWFQNAIDIAEYINERKPGIELDESRDWLNEGFRNSLYVITHSWLTKDGRFAIYEDSKISLLMNTIGGMTWDVASFALLEYFPDLIKRMDEYFANYIIDGEVPHDIGEESIENPIYGASFPYSWNDLGPTWILMIYRDYKLTEDKDFLKRNYPYMKKVMDWLIKRDEDGDGIPDSKGGFDNSYDGTYMYGTSSYVASLFLCSLKAFISASEILGYEYSEYLRILDKARASMNSLWNGKYFVNWKYKDNEKDSCLNTQILGEFWCDILGLGNVLDEDKVISALKSIYELNGKASKFCLVNSVNPDGSIDETTDQMKSCWPRISFAIASHMILKGMKKEGIEIAQKEWNTISSRYPWNQPSKINAFNGDHFGLPYYIGSLSIYLVKYALKNSSHH</sequence>
<dbReference type="Proteomes" id="UP000248044">
    <property type="component" value="Chromosome"/>
</dbReference>
<dbReference type="InterPro" id="IPR052566">
    <property type="entry name" value="Non-lysos_glucosylceramidase"/>
</dbReference>
<dbReference type="Pfam" id="PF12215">
    <property type="entry name" value="Glyco_hydr_116N"/>
    <property type="match status" value="1"/>
</dbReference>
<feature type="domain" description="Glycosyl-hydrolase family 116 N-terminal" evidence="2">
    <location>
        <begin position="8"/>
        <end position="271"/>
    </location>
</feature>
<evidence type="ECO:0000259" key="2">
    <source>
        <dbReference type="Pfam" id="PF12215"/>
    </source>
</evidence>
<organism evidence="3 4">
    <name type="scientific">Acidianus brierleyi</name>
    <dbReference type="NCBI Taxonomy" id="41673"/>
    <lineage>
        <taxon>Archaea</taxon>
        <taxon>Thermoproteota</taxon>
        <taxon>Thermoprotei</taxon>
        <taxon>Sulfolobales</taxon>
        <taxon>Sulfolobaceae</taxon>
        <taxon>Acidianus</taxon>
    </lineage>
</organism>
<dbReference type="InterPro" id="IPR024462">
    <property type="entry name" value="GH116_N"/>
</dbReference>
<evidence type="ECO:0000313" key="3">
    <source>
        <dbReference type="EMBL" id="AWR93938.1"/>
    </source>
</evidence>
<gene>
    <name evidence="3" type="ORF">DFR85_04195</name>
</gene>
<feature type="domain" description="Glycosyl-hydrolase family 116 catalytic region" evidence="1">
    <location>
        <begin position="305"/>
        <end position="638"/>
    </location>
</feature>